<feature type="active site" description="O-(5'-phospho-DNA)-tyrosine intermediate" evidence="8">
    <location>
        <position position="308"/>
    </location>
</feature>
<dbReference type="Pfam" id="PF01751">
    <property type="entry name" value="Toprim"/>
    <property type="match status" value="1"/>
</dbReference>
<dbReference type="PANTHER" id="PTHR11390">
    <property type="entry name" value="PROKARYOTIC DNA TOPOISOMERASE"/>
    <property type="match status" value="1"/>
</dbReference>
<evidence type="ECO:0000256" key="7">
    <source>
        <dbReference type="ARBA" id="ARBA00023235"/>
    </source>
</evidence>
<dbReference type="GO" id="GO:0006310">
    <property type="term" value="P:DNA recombination"/>
    <property type="evidence" value="ECO:0007669"/>
    <property type="project" value="TreeGrafter"/>
</dbReference>
<evidence type="ECO:0000256" key="3">
    <source>
        <dbReference type="ARBA" id="ARBA00022723"/>
    </source>
</evidence>
<evidence type="ECO:0000256" key="1">
    <source>
        <dbReference type="ARBA" id="ARBA00000213"/>
    </source>
</evidence>
<dbReference type="InterPro" id="IPR013497">
    <property type="entry name" value="Topo_IA_cen"/>
</dbReference>
<evidence type="ECO:0000259" key="10">
    <source>
        <dbReference type="PROSITE" id="PS52039"/>
    </source>
</evidence>
<dbReference type="InterPro" id="IPR013825">
    <property type="entry name" value="Topo_IA_cen_sub2"/>
</dbReference>
<dbReference type="PROSITE" id="PS50880">
    <property type="entry name" value="TOPRIM"/>
    <property type="match status" value="1"/>
</dbReference>
<dbReference type="InterPro" id="IPR013826">
    <property type="entry name" value="Topo_IA_cen_sub3"/>
</dbReference>
<dbReference type="RefSeq" id="WP_190238994.1">
    <property type="nucleotide sequence ID" value="NZ_QFGA01000001.1"/>
</dbReference>
<dbReference type="CDD" id="cd00186">
    <property type="entry name" value="TOP1Ac"/>
    <property type="match status" value="1"/>
</dbReference>
<keyword evidence="6 8" id="KW-0238">DNA-binding</keyword>
<dbReference type="SMART" id="SM00437">
    <property type="entry name" value="TOP1Ac"/>
    <property type="match status" value="1"/>
</dbReference>
<dbReference type="Gene3D" id="1.10.460.10">
    <property type="entry name" value="Topoisomerase I, domain 2"/>
    <property type="match status" value="1"/>
</dbReference>
<dbReference type="HAMAP" id="MF_00953">
    <property type="entry name" value="Topoisom_3_prok"/>
    <property type="match status" value="1"/>
</dbReference>
<evidence type="ECO:0000256" key="2">
    <source>
        <dbReference type="ARBA" id="ARBA00009446"/>
    </source>
</evidence>
<dbReference type="Pfam" id="PF01131">
    <property type="entry name" value="Topoisom_bac"/>
    <property type="match status" value="1"/>
</dbReference>
<dbReference type="InterPro" id="IPR006171">
    <property type="entry name" value="TOPRIM_dom"/>
</dbReference>
<feature type="domain" description="Toprim" evidence="9">
    <location>
        <begin position="2"/>
        <end position="133"/>
    </location>
</feature>
<accession>A0A4Y7RDR4</accession>
<dbReference type="GO" id="GO:0003677">
    <property type="term" value="F:DNA binding"/>
    <property type="evidence" value="ECO:0007669"/>
    <property type="project" value="UniProtKB-KW"/>
</dbReference>
<keyword evidence="5 8" id="KW-0799">Topoisomerase</keyword>
<dbReference type="GO" id="GO:0006281">
    <property type="term" value="P:DNA repair"/>
    <property type="evidence" value="ECO:0007669"/>
    <property type="project" value="TreeGrafter"/>
</dbReference>
<evidence type="ECO:0000256" key="6">
    <source>
        <dbReference type="ARBA" id="ARBA00023125"/>
    </source>
</evidence>
<reference evidence="11 12" key="1">
    <citation type="journal article" date="2018" name="Environ. Microbiol.">
        <title>Novel energy conservation strategies and behaviour of Pelotomaculum schinkii driving syntrophic propionate catabolism.</title>
        <authorList>
            <person name="Hidalgo-Ahumada C.A.P."/>
            <person name="Nobu M.K."/>
            <person name="Narihiro T."/>
            <person name="Tamaki H."/>
            <person name="Liu W.T."/>
            <person name="Kamagata Y."/>
            <person name="Stams A.J.M."/>
            <person name="Imachi H."/>
            <person name="Sousa D.Z."/>
        </authorList>
    </citation>
    <scope>NUCLEOTIDE SEQUENCE [LARGE SCALE GENOMIC DNA]</scope>
    <source>
        <strain evidence="11 12">HH</strain>
    </source>
</reference>
<dbReference type="SMART" id="SM00436">
    <property type="entry name" value="TOP1Bc"/>
    <property type="match status" value="1"/>
</dbReference>
<organism evidence="11 12">
    <name type="scientific">Pelotomaculum schinkii</name>
    <dbReference type="NCBI Taxonomy" id="78350"/>
    <lineage>
        <taxon>Bacteria</taxon>
        <taxon>Bacillati</taxon>
        <taxon>Bacillota</taxon>
        <taxon>Clostridia</taxon>
        <taxon>Eubacteriales</taxon>
        <taxon>Desulfotomaculaceae</taxon>
        <taxon>Pelotomaculum</taxon>
    </lineage>
</organism>
<dbReference type="InterPro" id="IPR023405">
    <property type="entry name" value="Topo_IA_core_domain"/>
</dbReference>
<dbReference type="EMBL" id="QFGA01000001">
    <property type="protein sequence ID" value="TEB06880.1"/>
    <property type="molecule type" value="Genomic_DNA"/>
</dbReference>
<keyword evidence="3 8" id="KW-0479">Metal-binding</keyword>
<dbReference type="InterPro" id="IPR000380">
    <property type="entry name" value="Topo_IA"/>
</dbReference>
<dbReference type="InterPro" id="IPR003602">
    <property type="entry name" value="Topo_IA_DNA-bd_dom"/>
</dbReference>
<dbReference type="Gene3D" id="2.70.20.10">
    <property type="entry name" value="Topoisomerase I, domain 3"/>
    <property type="match status" value="1"/>
</dbReference>
<dbReference type="PROSITE" id="PS00396">
    <property type="entry name" value="TOPO_IA_1"/>
    <property type="match status" value="1"/>
</dbReference>
<protein>
    <recommendedName>
        <fullName evidence="8">DNA topoisomerase 3</fullName>
        <ecNumber evidence="8">5.6.2.1</ecNumber>
    </recommendedName>
    <alternativeName>
        <fullName evidence="8">DNA topoisomerase III</fullName>
    </alternativeName>
</protein>
<dbReference type="GO" id="GO:0043597">
    <property type="term" value="C:cytoplasmic replication fork"/>
    <property type="evidence" value="ECO:0007669"/>
    <property type="project" value="TreeGrafter"/>
</dbReference>
<dbReference type="AlphaFoldDB" id="A0A4Y7RDR4"/>
<comment type="similarity">
    <text evidence="2 8">Belongs to the type IA topoisomerase family.</text>
</comment>
<comment type="function">
    <text evidence="8">Releases the supercoiling and torsional tension of DNA, which is introduced during the DNA replication and transcription, by transiently cleaving and rejoining one strand of the DNA duplex. Introduces a single-strand break via transesterification at a target site in duplex DNA. The scissile phosphodiester is attacked by the catalytic tyrosine of the enzyme, resulting in the formation of a DNA-(5'-phosphotyrosyl)-enzyme intermediate and the expulsion of a 3'-OH DNA strand. The free DNA strand then undergoes passage around the unbroken strand, thus removing DNA supercoils. Finally, in the religation step, the DNA 3'-OH attacks the covalent intermediate to expel the active-site tyrosine and restore the DNA phosphodiester backbone.</text>
</comment>
<dbReference type="PRINTS" id="PR00417">
    <property type="entry name" value="PRTPISMRASEI"/>
</dbReference>
<feature type="site" description="Interaction with DNA" evidence="8">
    <location>
        <position position="175"/>
    </location>
</feature>
<dbReference type="NCBIfam" id="TIGR01056">
    <property type="entry name" value="topB"/>
    <property type="match status" value="1"/>
</dbReference>
<keyword evidence="7 8" id="KW-0413">Isomerase</keyword>
<keyword evidence="4 8" id="KW-0460">Magnesium</keyword>
<dbReference type="InterPro" id="IPR005738">
    <property type="entry name" value="TopoIII"/>
</dbReference>
<sequence length="692" mass="78171">MKALVLAEKPSVAREIARVLECNIRNKGFLEGPQFVVTWALGHLVTLAEPDDYDQKYKEWRLEDLPMLPSNMKLKVIRQTSHQFQVVRNLMKRSDLKELVIATDAGREGELVARWIMTLANWKKPFKRLWISSQTDNAILEGFANLKSGAAYNNLYDAAVCRAEADWLIGLNVTRALTCKFNAQLTAGRVQTPTLAMIVNREDEIKQFVPVDFWTIRADFGDYFGDWRNQAGNSRIFNRTQAEEIISKINGHPGVIKEVRTEGKSEPAPLAYDLTELQRDANKRYGLSAQKTLSILQDLYEQHKLVTYPRTDSRYIPSDIVPTLPGRLKSIAVAPYVELVKPLLQKPITPTKRFVDNSKVTDHHAIIPTEQPLRLASLSVEEKNLYDLIVRRFIAVLYPPYRYEQITLITVINGENFHSRGKVVKDKGWRAVTSKPPEKNELNEDVLPEQTLTLQQKGEHKQVKSCKINSSKTKPPARYNEATLLTAMESPGKFIEDEELREIMKGSGLGTPATRADIIEKLLYNNYIERQGKELVPTSKGKQLIKLVAPELKTPELTAQWEQRLSNIARGKGSKAEFMVDIRQSAKELVKSVVADTAVYKADNISKTKCPVCGKFMLLVNGKRGKMLICQDRACGHRQPEKQDEFGYKSSKGASRANQKLIARYSDHGSIGNNLGDLLKAALAKENSSEKE</sequence>
<evidence type="ECO:0000256" key="4">
    <source>
        <dbReference type="ARBA" id="ARBA00022842"/>
    </source>
</evidence>
<proteinExistence type="inferred from homology"/>
<dbReference type="GO" id="GO:0000287">
    <property type="term" value="F:magnesium ion binding"/>
    <property type="evidence" value="ECO:0007669"/>
    <property type="project" value="UniProtKB-UniRule"/>
</dbReference>
<feature type="site" description="Interaction with DNA" evidence="8">
    <location>
        <position position="167"/>
    </location>
</feature>
<dbReference type="GO" id="GO:0006265">
    <property type="term" value="P:DNA topological change"/>
    <property type="evidence" value="ECO:0007669"/>
    <property type="project" value="UniProtKB-UniRule"/>
</dbReference>
<comment type="caution">
    <text evidence="8">Lacks conserved residue(s) required for the propagation of feature annotation.</text>
</comment>
<feature type="binding site" evidence="8">
    <location>
        <position position="8"/>
    </location>
    <ligand>
        <name>Mg(2+)</name>
        <dbReference type="ChEBI" id="CHEBI:18420"/>
        <note>catalytic</note>
    </ligand>
</feature>
<feature type="binding site" evidence="8">
    <location>
        <position position="104"/>
    </location>
    <ligand>
        <name>Mg(2+)</name>
        <dbReference type="ChEBI" id="CHEBI:18420"/>
        <note>catalytic</note>
    </ligand>
</feature>
<dbReference type="InterPro" id="IPR023406">
    <property type="entry name" value="Topo_IA_AS"/>
</dbReference>
<evidence type="ECO:0000256" key="8">
    <source>
        <dbReference type="HAMAP-Rule" id="MF_00953"/>
    </source>
</evidence>
<name>A0A4Y7RDR4_9FIRM</name>
<evidence type="ECO:0000313" key="12">
    <source>
        <dbReference type="Proteomes" id="UP000298324"/>
    </source>
</evidence>
<comment type="caution">
    <text evidence="11">The sequence shown here is derived from an EMBL/GenBank/DDBJ whole genome shotgun (WGS) entry which is preliminary data.</text>
</comment>
<evidence type="ECO:0000256" key="5">
    <source>
        <dbReference type="ARBA" id="ARBA00023029"/>
    </source>
</evidence>
<dbReference type="Proteomes" id="UP000298324">
    <property type="component" value="Unassembled WGS sequence"/>
</dbReference>
<dbReference type="PROSITE" id="PS52039">
    <property type="entry name" value="TOPO_IA_2"/>
    <property type="match status" value="1"/>
</dbReference>
<comment type="cofactor">
    <cofactor evidence="8">
        <name>Mg(2+)</name>
        <dbReference type="ChEBI" id="CHEBI:18420"/>
    </cofactor>
</comment>
<dbReference type="Gene3D" id="3.40.50.140">
    <property type="match status" value="1"/>
</dbReference>
<dbReference type="Gene3D" id="1.10.290.10">
    <property type="entry name" value="Topoisomerase I, domain 4"/>
    <property type="match status" value="1"/>
</dbReference>
<feature type="domain" description="Topo IA-type catalytic" evidence="10">
    <location>
        <begin position="152"/>
        <end position="590"/>
    </location>
</feature>
<keyword evidence="12" id="KW-1185">Reference proteome</keyword>
<dbReference type="GO" id="GO:0003917">
    <property type="term" value="F:DNA topoisomerase type I (single strand cut, ATP-independent) activity"/>
    <property type="evidence" value="ECO:0007669"/>
    <property type="project" value="UniProtKB-UniRule"/>
</dbReference>
<gene>
    <name evidence="8 11" type="primary">topB</name>
    <name evidence="11" type="ORF">Psch_00413</name>
</gene>
<dbReference type="EC" id="5.6.2.1" evidence="8"/>
<feature type="site" description="Interaction with DNA" evidence="8">
    <location>
        <position position="310"/>
    </location>
</feature>
<dbReference type="InterPro" id="IPR034144">
    <property type="entry name" value="TOPRIM_TopoIII"/>
</dbReference>
<dbReference type="InterPro" id="IPR013824">
    <property type="entry name" value="Topo_IA_cen_sub1"/>
</dbReference>
<dbReference type="CDD" id="cd03362">
    <property type="entry name" value="TOPRIM_TopoIA_TopoIII"/>
    <property type="match status" value="1"/>
</dbReference>
<evidence type="ECO:0000259" key="9">
    <source>
        <dbReference type="PROSITE" id="PS50880"/>
    </source>
</evidence>
<dbReference type="SMART" id="SM00493">
    <property type="entry name" value="TOPRIM"/>
    <property type="match status" value="1"/>
</dbReference>
<dbReference type="InterPro" id="IPR003601">
    <property type="entry name" value="Topo_IA_2"/>
</dbReference>
<evidence type="ECO:0000313" key="11">
    <source>
        <dbReference type="EMBL" id="TEB06880.1"/>
    </source>
</evidence>
<comment type="catalytic activity">
    <reaction evidence="1 8">
        <text>ATP-independent breakage of single-stranded DNA, followed by passage and rejoining.</text>
        <dbReference type="EC" id="5.6.2.1"/>
    </reaction>
</comment>
<dbReference type="NCBIfam" id="NF005829">
    <property type="entry name" value="PRK07726.1"/>
    <property type="match status" value="1"/>
</dbReference>
<dbReference type="SUPFAM" id="SSF56712">
    <property type="entry name" value="Prokaryotic type I DNA topoisomerase"/>
    <property type="match status" value="1"/>
</dbReference>
<dbReference type="PANTHER" id="PTHR11390:SF21">
    <property type="entry name" value="DNA TOPOISOMERASE 3-ALPHA"/>
    <property type="match status" value="1"/>
</dbReference>
<feature type="site" description="Interaction with DNA" evidence="8">
    <location>
        <position position="60"/>
    </location>
</feature>